<feature type="compositionally biased region" description="Basic and acidic residues" evidence="6">
    <location>
        <begin position="44"/>
        <end position="64"/>
    </location>
</feature>
<comment type="caution">
    <text evidence="8">The sequence shown here is derived from an EMBL/GenBank/DDBJ whole genome shotgun (WGS) entry which is preliminary data.</text>
</comment>
<evidence type="ECO:0000256" key="5">
    <source>
        <dbReference type="ARBA" id="ARBA00023329"/>
    </source>
</evidence>
<dbReference type="OrthoDB" id="160405at2759"/>
<keyword evidence="2" id="KW-0256">Endoplasmic reticulum</keyword>
<evidence type="ECO:0000256" key="6">
    <source>
        <dbReference type="SAM" id="MobiDB-lite"/>
    </source>
</evidence>
<feature type="transmembrane region" description="Helical" evidence="7">
    <location>
        <begin position="127"/>
        <end position="148"/>
    </location>
</feature>
<dbReference type="EMBL" id="JABAHT010000082">
    <property type="protein sequence ID" value="KAF4665982.1"/>
    <property type="molecule type" value="Genomic_DNA"/>
</dbReference>
<dbReference type="PANTHER" id="PTHR31792">
    <property type="entry name" value="VACUOLAR ATPASE ASSEMBLY INTEGRAL MEMBRANE PROTEIN VMA21"/>
    <property type="match status" value="1"/>
</dbReference>
<dbReference type="Pfam" id="PF09446">
    <property type="entry name" value="VMA21"/>
    <property type="match status" value="1"/>
</dbReference>
<feature type="transmembrane region" description="Helical" evidence="7">
    <location>
        <begin position="89"/>
        <end position="115"/>
    </location>
</feature>
<feature type="region of interest" description="Disordered" evidence="6">
    <location>
        <begin position="1"/>
        <end position="74"/>
    </location>
</feature>
<evidence type="ECO:0000256" key="4">
    <source>
        <dbReference type="ARBA" id="ARBA00023136"/>
    </source>
</evidence>
<protein>
    <recommendedName>
        <fullName evidence="10">Vacuolar ATPase assembly integral membrane protein VMA21</fullName>
    </recommendedName>
</protein>
<organism evidence="8 9">
    <name type="scientific">Perkinsus olseni</name>
    <name type="common">Perkinsus atlanticus</name>
    <dbReference type="NCBI Taxonomy" id="32597"/>
    <lineage>
        <taxon>Eukaryota</taxon>
        <taxon>Sar</taxon>
        <taxon>Alveolata</taxon>
        <taxon>Perkinsozoa</taxon>
        <taxon>Perkinsea</taxon>
        <taxon>Perkinsida</taxon>
        <taxon>Perkinsidae</taxon>
        <taxon>Perkinsus</taxon>
    </lineage>
</organism>
<keyword evidence="4 7" id="KW-0472">Membrane</keyword>
<keyword evidence="5" id="KW-0968">Cytoplasmic vesicle</keyword>
<name>A0A7J6M349_PEROL</name>
<dbReference type="GO" id="GO:0005789">
    <property type="term" value="C:endoplasmic reticulum membrane"/>
    <property type="evidence" value="ECO:0007669"/>
    <property type="project" value="TreeGrafter"/>
</dbReference>
<proteinExistence type="predicted"/>
<evidence type="ECO:0008006" key="10">
    <source>
        <dbReference type="Google" id="ProtNLM"/>
    </source>
</evidence>
<evidence type="ECO:0000256" key="1">
    <source>
        <dbReference type="ARBA" id="ARBA00022692"/>
    </source>
</evidence>
<evidence type="ECO:0000313" key="8">
    <source>
        <dbReference type="EMBL" id="KAF4665982.1"/>
    </source>
</evidence>
<gene>
    <name evidence="8" type="ORF">FOZ61_010288</name>
</gene>
<dbReference type="GO" id="GO:0070072">
    <property type="term" value="P:vacuolar proton-transporting V-type ATPase complex assembly"/>
    <property type="evidence" value="ECO:0007669"/>
    <property type="project" value="InterPro"/>
</dbReference>
<evidence type="ECO:0000256" key="2">
    <source>
        <dbReference type="ARBA" id="ARBA00022824"/>
    </source>
</evidence>
<dbReference type="InterPro" id="IPR019013">
    <property type="entry name" value="Vma21"/>
</dbReference>
<evidence type="ECO:0000256" key="3">
    <source>
        <dbReference type="ARBA" id="ARBA00022989"/>
    </source>
</evidence>
<reference evidence="8 9" key="1">
    <citation type="submission" date="2020-04" db="EMBL/GenBank/DDBJ databases">
        <title>Perkinsus olseni comparative genomics.</title>
        <authorList>
            <person name="Bogema D.R."/>
        </authorList>
    </citation>
    <scope>NUCLEOTIDE SEQUENCE [LARGE SCALE GENOMIC DNA]</scope>
    <source>
        <strain evidence="8">ATCC PRA-179</strain>
    </source>
</reference>
<dbReference type="PANTHER" id="PTHR31792:SF3">
    <property type="entry name" value="VACUOLAR ATPASE ASSEMBLY INTEGRAL MEMBRANE PROTEIN VMA21"/>
    <property type="match status" value="1"/>
</dbReference>
<dbReference type="Proteomes" id="UP000570595">
    <property type="component" value="Unassembled WGS sequence"/>
</dbReference>
<dbReference type="GO" id="GO:0031410">
    <property type="term" value="C:cytoplasmic vesicle"/>
    <property type="evidence" value="ECO:0007669"/>
    <property type="project" value="UniProtKB-KW"/>
</dbReference>
<evidence type="ECO:0000313" key="9">
    <source>
        <dbReference type="Proteomes" id="UP000570595"/>
    </source>
</evidence>
<evidence type="ECO:0000256" key="7">
    <source>
        <dbReference type="SAM" id="Phobius"/>
    </source>
</evidence>
<sequence>MARKQANKKTSAAASTTEEKPVASEPVPTESTELPPLPSGKGAKTTEKEKGRKQPEKTGQKTEEGADEQPQGPKYTLFGLLSHEENRAVAIPFALTAIAMFVIPVGVFFAVQSALPGLGITDNNKVLSYSGISAVISANIIMALYAFYAYQEEKHDWAAVQEKRRQNDKKKD</sequence>
<keyword evidence="3 7" id="KW-1133">Transmembrane helix</keyword>
<dbReference type="AlphaFoldDB" id="A0A7J6M349"/>
<keyword evidence="1 7" id="KW-0812">Transmembrane</keyword>
<accession>A0A7J6M349</accession>